<dbReference type="CDD" id="cd01837">
    <property type="entry name" value="SGNH_plant_lipase_like"/>
    <property type="match status" value="1"/>
</dbReference>
<comment type="similarity">
    <text evidence="1">Belongs to the 'GDSL' lipolytic enzyme family.</text>
</comment>
<feature type="chain" id="PRO_5003122680" evidence="3">
    <location>
        <begin position="23"/>
        <end position="356"/>
    </location>
</feature>
<dbReference type="HOGENOM" id="CLU_015101_0_2_1"/>
<dbReference type="Gene3D" id="3.40.50.1110">
    <property type="entry name" value="SGNH hydrolase"/>
    <property type="match status" value="1"/>
</dbReference>
<name>D8SFZ1_SELML</name>
<evidence type="ECO:0000313" key="4">
    <source>
        <dbReference type="EMBL" id="EFJ16590.1"/>
    </source>
</evidence>
<dbReference type="Proteomes" id="UP000001514">
    <property type="component" value="Unassembled WGS sequence"/>
</dbReference>
<dbReference type="PANTHER" id="PTHR45648">
    <property type="entry name" value="GDSL LIPASE/ACYLHYDROLASE FAMILY PROTEIN (AFU_ORTHOLOGUE AFUA_4G14700)"/>
    <property type="match status" value="1"/>
</dbReference>
<dbReference type="EMBL" id="GL377618">
    <property type="protein sequence ID" value="EFJ16590.1"/>
    <property type="molecule type" value="Genomic_DNA"/>
</dbReference>
<keyword evidence="2" id="KW-0378">Hydrolase</keyword>
<evidence type="ECO:0000256" key="2">
    <source>
        <dbReference type="ARBA" id="ARBA00022801"/>
    </source>
</evidence>
<feature type="signal peptide" evidence="3">
    <location>
        <begin position="1"/>
        <end position="22"/>
    </location>
</feature>
<reference evidence="4 5" key="1">
    <citation type="journal article" date="2011" name="Science">
        <title>The Selaginella genome identifies genetic changes associated with the evolution of vascular plants.</title>
        <authorList>
            <person name="Banks J.A."/>
            <person name="Nishiyama T."/>
            <person name="Hasebe M."/>
            <person name="Bowman J.L."/>
            <person name="Gribskov M."/>
            <person name="dePamphilis C."/>
            <person name="Albert V.A."/>
            <person name="Aono N."/>
            <person name="Aoyama T."/>
            <person name="Ambrose B.A."/>
            <person name="Ashton N.W."/>
            <person name="Axtell M.J."/>
            <person name="Barker E."/>
            <person name="Barker M.S."/>
            <person name="Bennetzen J.L."/>
            <person name="Bonawitz N.D."/>
            <person name="Chapple C."/>
            <person name="Cheng C."/>
            <person name="Correa L.G."/>
            <person name="Dacre M."/>
            <person name="DeBarry J."/>
            <person name="Dreyer I."/>
            <person name="Elias M."/>
            <person name="Engstrom E.M."/>
            <person name="Estelle M."/>
            <person name="Feng L."/>
            <person name="Finet C."/>
            <person name="Floyd S.K."/>
            <person name="Frommer W.B."/>
            <person name="Fujita T."/>
            <person name="Gramzow L."/>
            <person name="Gutensohn M."/>
            <person name="Harholt J."/>
            <person name="Hattori M."/>
            <person name="Heyl A."/>
            <person name="Hirai T."/>
            <person name="Hiwatashi Y."/>
            <person name="Ishikawa M."/>
            <person name="Iwata M."/>
            <person name="Karol K.G."/>
            <person name="Koehler B."/>
            <person name="Kolukisaoglu U."/>
            <person name="Kubo M."/>
            <person name="Kurata T."/>
            <person name="Lalonde S."/>
            <person name="Li K."/>
            <person name="Li Y."/>
            <person name="Litt A."/>
            <person name="Lyons E."/>
            <person name="Manning G."/>
            <person name="Maruyama T."/>
            <person name="Michael T.P."/>
            <person name="Mikami K."/>
            <person name="Miyazaki S."/>
            <person name="Morinaga S."/>
            <person name="Murata T."/>
            <person name="Mueller-Roeber B."/>
            <person name="Nelson D.R."/>
            <person name="Obara M."/>
            <person name="Oguri Y."/>
            <person name="Olmstead R.G."/>
            <person name="Onodera N."/>
            <person name="Petersen B.L."/>
            <person name="Pils B."/>
            <person name="Prigge M."/>
            <person name="Rensing S.A."/>
            <person name="Riano-Pachon D.M."/>
            <person name="Roberts A.W."/>
            <person name="Sato Y."/>
            <person name="Scheller H.V."/>
            <person name="Schulz B."/>
            <person name="Schulz C."/>
            <person name="Shakirov E.V."/>
            <person name="Shibagaki N."/>
            <person name="Shinohara N."/>
            <person name="Shippen D.E."/>
            <person name="Soerensen I."/>
            <person name="Sotooka R."/>
            <person name="Sugimoto N."/>
            <person name="Sugita M."/>
            <person name="Sumikawa N."/>
            <person name="Tanurdzic M."/>
            <person name="Theissen G."/>
            <person name="Ulvskov P."/>
            <person name="Wakazuki S."/>
            <person name="Weng J.K."/>
            <person name="Willats W.W."/>
            <person name="Wipf D."/>
            <person name="Wolf P.G."/>
            <person name="Yang L."/>
            <person name="Zimmer A.D."/>
            <person name="Zhu Q."/>
            <person name="Mitros T."/>
            <person name="Hellsten U."/>
            <person name="Loque D."/>
            <person name="Otillar R."/>
            <person name="Salamov A."/>
            <person name="Schmutz J."/>
            <person name="Shapiro H."/>
            <person name="Lindquist E."/>
            <person name="Lucas S."/>
            <person name="Rokhsar D."/>
            <person name="Grigoriev I.V."/>
        </authorList>
    </citation>
    <scope>NUCLEOTIDE SEQUENCE [LARGE SCALE GENOMIC DNA]</scope>
</reference>
<proteinExistence type="inferred from homology"/>
<evidence type="ECO:0000256" key="3">
    <source>
        <dbReference type="SAM" id="SignalP"/>
    </source>
</evidence>
<dbReference type="InterPro" id="IPR035669">
    <property type="entry name" value="SGNH_plant_lipase-like"/>
</dbReference>
<dbReference type="InterPro" id="IPR001087">
    <property type="entry name" value="GDSL"/>
</dbReference>
<dbReference type="PANTHER" id="PTHR45648:SF1">
    <property type="entry name" value="GDSL ESTERASE_LIPASE"/>
    <property type="match status" value="1"/>
</dbReference>
<dbReference type="SUPFAM" id="SSF52266">
    <property type="entry name" value="SGNH hydrolase"/>
    <property type="match status" value="1"/>
</dbReference>
<dbReference type="InterPro" id="IPR051058">
    <property type="entry name" value="GDSL_Est/Lipase"/>
</dbReference>
<organism evidence="5">
    <name type="scientific">Selaginella moellendorffii</name>
    <name type="common">Spikemoss</name>
    <dbReference type="NCBI Taxonomy" id="88036"/>
    <lineage>
        <taxon>Eukaryota</taxon>
        <taxon>Viridiplantae</taxon>
        <taxon>Streptophyta</taxon>
        <taxon>Embryophyta</taxon>
        <taxon>Tracheophyta</taxon>
        <taxon>Lycopodiopsida</taxon>
        <taxon>Selaginellales</taxon>
        <taxon>Selaginellaceae</taxon>
        <taxon>Selaginella</taxon>
    </lineage>
</organism>
<dbReference type="InterPro" id="IPR036514">
    <property type="entry name" value="SGNH_hydro_sf"/>
</dbReference>
<keyword evidence="3" id="KW-0732">Signal</keyword>
<gene>
    <name evidence="4" type="ORF">SELMODRAFT_116276</name>
</gene>
<evidence type="ECO:0000313" key="5">
    <source>
        <dbReference type="Proteomes" id="UP000001514"/>
    </source>
</evidence>
<sequence length="356" mass="38847">MRLLPLAASILSFFLVLRSGRAQAPAFFVFGDSLTDPGNNKFLVTTAQAAFRPNGIDFPGGKATGRFCNGFTVVDLIAQELGLPLVPAYHDPKTKGSVILKGVSYASGGARILNDSSVNFLQNIQPLGKQIQNFVNTRSEIVLLVGGEDPAFDLLSRSIFLFALGSNDYLNYMNSTRSKSPQEFQDEVISAYKGYLNVTYQLGARKIVVFALGPLGCIPFKREGNILGANGKACHEEANSLAVNFDRALKDMVSGMNRDLNGVKMVFGTTYDLFYDATNNPSKYGFVNGRDACCGVSPLRLFACLPLGSVCSTRNQYFYWDAYHPTESANRLIASAILSGNKTIMFPFNLKQLIDL</sequence>
<protein>
    <submittedName>
        <fullName evidence="4">Uncharacterized protein</fullName>
    </submittedName>
</protein>
<dbReference type="GO" id="GO:0016788">
    <property type="term" value="F:hydrolase activity, acting on ester bonds"/>
    <property type="evidence" value="ECO:0007669"/>
    <property type="project" value="InterPro"/>
</dbReference>
<evidence type="ECO:0000256" key="1">
    <source>
        <dbReference type="ARBA" id="ARBA00008668"/>
    </source>
</evidence>
<dbReference type="STRING" id="88036.D8SFZ1"/>
<dbReference type="Gramene" id="EFJ16590">
    <property type="protein sequence ID" value="EFJ16590"/>
    <property type="gene ID" value="SELMODRAFT_116276"/>
</dbReference>
<dbReference type="AlphaFoldDB" id="D8SFZ1"/>
<keyword evidence="5" id="KW-1185">Reference proteome</keyword>
<dbReference type="KEGG" id="smo:SELMODRAFT_116276"/>
<dbReference type="Pfam" id="PF00657">
    <property type="entry name" value="Lipase_GDSL"/>
    <property type="match status" value="1"/>
</dbReference>
<dbReference type="InParanoid" id="D8SFZ1"/>
<accession>D8SFZ1</accession>